<feature type="compositionally biased region" description="Polar residues" evidence="2">
    <location>
        <begin position="496"/>
        <end position="509"/>
    </location>
</feature>
<dbReference type="Pfam" id="PF08238">
    <property type="entry name" value="Sel1"/>
    <property type="match status" value="7"/>
</dbReference>
<accession>A0A0N0NK85</accession>
<dbReference type="SMART" id="SM00671">
    <property type="entry name" value="SEL1"/>
    <property type="match status" value="7"/>
</dbReference>
<dbReference type="EMBL" id="LFJN01000022">
    <property type="protein sequence ID" value="KPI37748.1"/>
    <property type="molecule type" value="Genomic_DNA"/>
</dbReference>
<dbReference type="OrthoDB" id="272077at2759"/>
<evidence type="ECO:0000256" key="1">
    <source>
        <dbReference type="ARBA" id="ARBA00022737"/>
    </source>
</evidence>
<dbReference type="AlphaFoldDB" id="A0A0N0NK85"/>
<feature type="compositionally biased region" description="Pro residues" evidence="2">
    <location>
        <begin position="753"/>
        <end position="765"/>
    </location>
</feature>
<protein>
    <submittedName>
        <fullName evidence="3">Chitin synthase regulatory factor 3</fullName>
    </submittedName>
</protein>
<feature type="region of interest" description="Disordered" evidence="2">
    <location>
        <begin position="470"/>
        <end position="801"/>
    </location>
</feature>
<dbReference type="PANTHER" id="PTHR46430">
    <property type="entry name" value="PROTEIN SKT5-RELATED"/>
    <property type="match status" value="1"/>
</dbReference>
<reference evidence="3 4" key="1">
    <citation type="submission" date="2015-06" db="EMBL/GenBank/DDBJ databases">
        <title>Draft genome of the ant-associated black yeast Phialophora attae CBS 131958.</title>
        <authorList>
            <person name="Moreno L.F."/>
            <person name="Stielow B.J."/>
            <person name="de Hoog S."/>
            <person name="Vicente V.A."/>
            <person name="Weiss V.A."/>
            <person name="de Vries M."/>
            <person name="Cruz L.M."/>
            <person name="Souza E.M."/>
        </authorList>
    </citation>
    <scope>NUCLEOTIDE SEQUENCE [LARGE SCALE GENOMIC DNA]</scope>
    <source>
        <strain evidence="3 4">CBS 131958</strain>
    </source>
</reference>
<feature type="compositionally biased region" description="Basic and acidic residues" evidence="2">
    <location>
        <begin position="1161"/>
        <end position="1177"/>
    </location>
</feature>
<feature type="compositionally biased region" description="Low complexity" evidence="2">
    <location>
        <begin position="737"/>
        <end position="752"/>
    </location>
</feature>
<feature type="compositionally biased region" description="Basic and acidic residues" evidence="2">
    <location>
        <begin position="384"/>
        <end position="415"/>
    </location>
</feature>
<gene>
    <name evidence="3" type="ORF">AB675_147</name>
</gene>
<feature type="compositionally biased region" description="Polar residues" evidence="2">
    <location>
        <begin position="607"/>
        <end position="623"/>
    </location>
</feature>
<proteinExistence type="predicted"/>
<feature type="compositionally biased region" description="Low complexity" evidence="2">
    <location>
        <begin position="671"/>
        <end position="681"/>
    </location>
</feature>
<dbReference type="InterPro" id="IPR051726">
    <property type="entry name" value="Chitin_Synth_Reg"/>
</dbReference>
<dbReference type="STRING" id="1664694.A0A0N0NK85"/>
<feature type="compositionally biased region" description="Basic and acidic residues" evidence="2">
    <location>
        <begin position="100"/>
        <end position="114"/>
    </location>
</feature>
<evidence type="ECO:0000313" key="4">
    <source>
        <dbReference type="Proteomes" id="UP000038010"/>
    </source>
</evidence>
<feature type="compositionally biased region" description="Polar residues" evidence="2">
    <location>
        <begin position="321"/>
        <end position="330"/>
    </location>
</feature>
<dbReference type="SUPFAM" id="SSF81901">
    <property type="entry name" value="HCP-like"/>
    <property type="match status" value="2"/>
</dbReference>
<keyword evidence="4" id="KW-1185">Reference proteome</keyword>
<feature type="compositionally biased region" description="Polar residues" evidence="2">
    <location>
        <begin position="232"/>
        <end position="246"/>
    </location>
</feature>
<organism evidence="3 4">
    <name type="scientific">Cyphellophora attinorum</name>
    <dbReference type="NCBI Taxonomy" id="1664694"/>
    <lineage>
        <taxon>Eukaryota</taxon>
        <taxon>Fungi</taxon>
        <taxon>Dikarya</taxon>
        <taxon>Ascomycota</taxon>
        <taxon>Pezizomycotina</taxon>
        <taxon>Eurotiomycetes</taxon>
        <taxon>Chaetothyriomycetidae</taxon>
        <taxon>Chaetothyriales</taxon>
        <taxon>Cyphellophoraceae</taxon>
        <taxon>Cyphellophora</taxon>
    </lineage>
</organism>
<dbReference type="RefSeq" id="XP_017997711.1">
    <property type="nucleotide sequence ID" value="XM_018141374.1"/>
</dbReference>
<feature type="compositionally biased region" description="Basic and acidic residues" evidence="2">
    <location>
        <begin position="141"/>
        <end position="153"/>
    </location>
</feature>
<feature type="compositionally biased region" description="Low complexity" evidence="2">
    <location>
        <begin position="205"/>
        <end position="218"/>
    </location>
</feature>
<dbReference type="Gene3D" id="1.25.40.10">
    <property type="entry name" value="Tetratricopeptide repeat domain"/>
    <property type="match status" value="2"/>
</dbReference>
<evidence type="ECO:0000256" key="2">
    <source>
        <dbReference type="SAM" id="MobiDB-lite"/>
    </source>
</evidence>
<dbReference type="PANTHER" id="PTHR46430:SF3">
    <property type="entry name" value="ACTIVATOR OF C KINASE PROTEIN 1"/>
    <property type="match status" value="1"/>
</dbReference>
<feature type="region of interest" description="Disordered" evidence="2">
    <location>
        <begin position="1151"/>
        <end position="1177"/>
    </location>
</feature>
<dbReference type="GeneID" id="28733244"/>
<feature type="region of interest" description="Disordered" evidence="2">
    <location>
        <begin position="1"/>
        <end position="450"/>
    </location>
</feature>
<dbReference type="InterPro" id="IPR006597">
    <property type="entry name" value="Sel1-like"/>
</dbReference>
<dbReference type="Proteomes" id="UP000038010">
    <property type="component" value="Unassembled WGS sequence"/>
</dbReference>
<feature type="compositionally biased region" description="Low complexity" evidence="2">
    <location>
        <begin position="337"/>
        <end position="346"/>
    </location>
</feature>
<feature type="compositionally biased region" description="Low complexity" evidence="2">
    <location>
        <begin position="766"/>
        <end position="778"/>
    </location>
</feature>
<comment type="caution">
    <text evidence="3">The sequence shown here is derived from an EMBL/GenBank/DDBJ whole genome shotgun (WGS) entry which is preliminary data.</text>
</comment>
<feature type="compositionally biased region" description="Basic and acidic residues" evidence="2">
    <location>
        <begin position="24"/>
        <end position="40"/>
    </location>
</feature>
<feature type="compositionally biased region" description="Low complexity" evidence="2">
    <location>
        <begin position="41"/>
        <end position="88"/>
    </location>
</feature>
<name>A0A0N0NK85_9EURO</name>
<dbReference type="InterPro" id="IPR011990">
    <property type="entry name" value="TPR-like_helical_dom_sf"/>
</dbReference>
<keyword evidence="1" id="KW-0677">Repeat</keyword>
<feature type="compositionally biased region" description="Pro residues" evidence="2">
    <location>
        <begin position="1"/>
        <end position="11"/>
    </location>
</feature>
<sequence>MATRGYPPPRQPQYQQQHGPPPVRHYDQRPDQRYQQDPHQRMPPQRQPQYDQYYDQNGYQNDYGYDQQGQYQEQYEEQYQYNDYPQYDQRGHPPPQRQYNYDERYHQHAQDRQPPHPQQGHQQRPRQQRPPDTNAPPHQQKPRDRILKKEPESPKTLAWDNPFGAFPGKKKDGGKPDLSPQSQDKHRRHGSLDASQQRPKEWNSPPRQRGGPQDPRPQASQDHRWQDPPRPNTSHGQHGQRQQMSPPLNGPPMNGDGRFGRSKADLVGTAPNPPRPSTSHDQRQHMSPPPNGPPINGNDGYGRSKADLVGTAPQRPPMPPVNSSNGSSRQALGLEGPGSRQRQGQRPPMPGQAASDPRAGPPQRSVTQPDMSHNGPGPAMDQQYHNHQDRAQYEIVTDRRPPVRQPSDHQYEPERGPPLAKARTFDQGPRSPGMPNFDAIPPMMAETLTGPRPVEEPIYAKKSYQALAVDSNPARAGPPQNDTTSPLAEFAFGLPHSNSAPPTVGNALTSPPPSAQDARSLASPPPSAQGARTVTPVGDIDYNNPPLSPAVPITRPGNYDPRIAPRGIANGQGRATPNQQFPPRGASRADDQKFPPRGASRADGAPTPTQASFPQELQDSGYWTSPDRTHPPQPRDVVREHGYDGFAGGPDFNQGYEEPSYQQTGYDQYAQISSQQQSQPPAGLPQGGPRSYKSNGMSAHPPPVRQHADRTSGPDMPPNGAGGMDRPPPFRPGLMNQSSQQSQASFQQQAPMMRPPQQQPPPQQQQPPQMRPQQAPLPVAAPPPPADTRRSSNQSTAEDPPITIAELNQLREQFKDRPTDFALGLRFAKRLVEAAKVLSSENGRADPKTTLRNRERYINDAHKVVKKMVNAGSVDAMFYLADCFGQGSLGLPVDAKEAFQLYQSAAKLNHAQSAYRVAVCCELGHEEGGGTRRDPMKAIQWYKRAATLGDTPAMYKMGMILLKGLLGQPRNPREAVSWLKRAAEKADKENPHALHELGLLYESARPEDHILRDEGYAYQLFLQAAELGYKYSQFRLGSAYEYAALGCPIDQRQSIAWYSRAASQREHQAELALSGWYLTGAGDLVQQNDQEAYLWARKAAMSGLAKAEFAMGYFAETGIGCTVDPEEAKRWYYRAAAQGFPKAKERLEELKAGAKAKKRDKRDIRRSNAKEGDCVVM</sequence>
<evidence type="ECO:0000313" key="3">
    <source>
        <dbReference type="EMBL" id="KPI37748.1"/>
    </source>
</evidence>
<dbReference type="VEuPathDB" id="FungiDB:AB675_147"/>